<dbReference type="Gene3D" id="2.60.120.260">
    <property type="entry name" value="Galactose-binding domain-like"/>
    <property type="match status" value="1"/>
</dbReference>
<sequence>MPIKPLILFALLLALPGVGFGGEGGKQFDPEVFAFDWEFHRGDLPCRQVEAAAEVRWRKVQIPHDWSIESSTGGSPFFEESGDAYDTGYARAGVGWYRKAFHVPESLFVESPEPRRTGGRWLLARKWGGGSSRKICIGDHRRGSIH</sequence>
<dbReference type="AlphaFoldDB" id="A0A7W4WF99"/>
<gene>
    <name evidence="1" type="ORF">FHS09_003571</name>
</gene>
<name>A0A7W4WF99_9GAMM</name>
<dbReference type="InterPro" id="IPR008979">
    <property type="entry name" value="Galactose-bd-like_sf"/>
</dbReference>
<evidence type="ECO:0000313" key="1">
    <source>
        <dbReference type="EMBL" id="MBB3062722.1"/>
    </source>
</evidence>
<dbReference type="RefSeq" id="WP_183462255.1">
    <property type="nucleotide sequence ID" value="NZ_JACHWZ010000019.1"/>
</dbReference>
<comment type="caution">
    <text evidence="1">The sequence shown here is derived from an EMBL/GenBank/DDBJ whole genome shotgun (WGS) entry which is preliminary data.</text>
</comment>
<dbReference type="EMBL" id="JACHWZ010000019">
    <property type="protein sequence ID" value="MBB3062722.1"/>
    <property type="molecule type" value="Genomic_DNA"/>
</dbReference>
<dbReference type="Proteomes" id="UP000535937">
    <property type="component" value="Unassembled WGS sequence"/>
</dbReference>
<evidence type="ECO:0008006" key="3">
    <source>
        <dbReference type="Google" id="ProtNLM"/>
    </source>
</evidence>
<accession>A0A7W4WF99</accession>
<organism evidence="1 2">
    <name type="scientific">Microbulbifer rhizosphaerae</name>
    <dbReference type="NCBI Taxonomy" id="1562603"/>
    <lineage>
        <taxon>Bacteria</taxon>
        <taxon>Pseudomonadati</taxon>
        <taxon>Pseudomonadota</taxon>
        <taxon>Gammaproteobacteria</taxon>
        <taxon>Cellvibrionales</taxon>
        <taxon>Microbulbiferaceae</taxon>
        <taxon>Microbulbifer</taxon>
    </lineage>
</organism>
<keyword evidence="2" id="KW-1185">Reference proteome</keyword>
<reference evidence="1 2" key="1">
    <citation type="submission" date="2020-08" db="EMBL/GenBank/DDBJ databases">
        <title>Genomic Encyclopedia of Type Strains, Phase III (KMG-III): the genomes of soil and plant-associated and newly described type strains.</title>
        <authorList>
            <person name="Whitman W."/>
        </authorList>
    </citation>
    <scope>NUCLEOTIDE SEQUENCE [LARGE SCALE GENOMIC DNA]</scope>
    <source>
        <strain evidence="1 2">CECT 8799</strain>
    </source>
</reference>
<dbReference type="SUPFAM" id="SSF49785">
    <property type="entry name" value="Galactose-binding domain-like"/>
    <property type="match status" value="1"/>
</dbReference>
<proteinExistence type="predicted"/>
<evidence type="ECO:0000313" key="2">
    <source>
        <dbReference type="Proteomes" id="UP000535937"/>
    </source>
</evidence>
<protein>
    <recommendedName>
        <fullName evidence="3">Beta-galactosidase</fullName>
    </recommendedName>
</protein>